<feature type="non-terminal residue" evidence="2">
    <location>
        <position position="128"/>
    </location>
</feature>
<comment type="caution">
    <text evidence="2">The sequence shown here is derived from an EMBL/GenBank/DDBJ whole genome shotgun (WGS) entry which is preliminary data.</text>
</comment>
<keyword evidence="2" id="KW-0378">Hydrolase</keyword>
<proteinExistence type="predicted"/>
<dbReference type="GO" id="GO:0004177">
    <property type="term" value="F:aminopeptidase activity"/>
    <property type="evidence" value="ECO:0007669"/>
    <property type="project" value="UniProtKB-KW"/>
</dbReference>
<sequence length="128" mass="13116">MSVFADAAPDATPVWFTPGGAPLPQAATRWAEATGFENGPGKTLLTPDGAGGLAGVVFGVESGEARQINPFLAGRLVGALPAGTYRFDGELRDARLAALASALGAYRFTRYGKPPVTDARLVAPDGVD</sequence>
<keyword evidence="2" id="KW-0031">Aminopeptidase</keyword>
<evidence type="ECO:0000313" key="3">
    <source>
        <dbReference type="Proteomes" id="UP001597171"/>
    </source>
</evidence>
<evidence type="ECO:0000313" key="2">
    <source>
        <dbReference type="EMBL" id="MFD1332686.1"/>
    </source>
</evidence>
<name>A0ABW3Z932_9HYPH</name>
<protein>
    <submittedName>
        <fullName evidence="2">Leucyl aminopeptidase family protein</fullName>
    </submittedName>
</protein>
<feature type="domain" description="M17 aminopeptidase N-terminal" evidence="1">
    <location>
        <begin position="26"/>
        <end position="124"/>
    </location>
</feature>
<organism evidence="2 3">
    <name type="scientific">Methylopila musalis</name>
    <dbReference type="NCBI Taxonomy" id="1134781"/>
    <lineage>
        <taxon>Bacteria</taxon>
        <taxon>Pseudomonadati</taxon>
        <taxon>Pseudomonadota</taxon>
        <taxon>Alphaproteobacteria</taxon>
        <taxon>Hyphomicrobiales</taxon>
        <taxon>Methylopilaceae</taxon>
        <taxon>Methylopila</taxon>
    </lineage>
</organism>
<reference evidence="3" key="1">
    <citation type="journal article" date="2019" name="Int. J. Syst. Evol. Microbiol.">
        <title>The Global Catalogue of Microorganisms (GCM) 10K type strain sequencing project: providing services to taxonomists for standard genome sequencing and annotation.</title>
        <authorList>
            <consortium name="The Broad Institute Genomics Platform"/>
            <consortium name="The Broad Institute Genome Sequencing Center for Infectious Disease"/>
            <person name="Wu L."/>
            <person name="Ma J."/>
        </authorList>
    </citation>
    <scope>NUCLEOTIDE SEQUENCE [LARGE SCALE GENOMIC DNA]</scope>
    <source>
        <strain evidence="3">CCUG 61696</strain>
    </source>
</reference>
<dbReference type="InterPro" id="IPR048816">
    <property type="entry name" value="Peptidase_M17_N_1"/>
</dbReference>
<accession>A0ABW3Z932</accession>
<keyword evidence="2" id="KW-0645">Protease</keyword>
<dbReference type="Gene3D" id="3.40.220.10">
    <property type="entry name" value="Leucine Aminopeptidase, subunit E, domain 1"/>
    <property type="match status" value="1"/>
</dbReference>
<dbReference type="InterPro" id="IPR043472">
    <property type="entry name" value="Macro_dom-like"/>
</dbReference>
<keyword evidence="3" id="KW-1185">Reference proteome</keyword>
<gene>
    <name evidence="2" type="ORF">ACFQ4O_11830</name>
</gene>
<dbReference type="Proteomes" id="UP001597171">
    <property type="component" value="Unassembled WGS sequence"/>
</dbReference>
<dbReference type="EMBL" id="JBHTMX010000111">
    <property type="protein sequence ID" value="MFD1332686.1"/>
    <property type="molecule type" value="Genomic_DNA"/>
</dbReference>
<evidence type="ECO:0000259" key="1">
    <source>
        <dbReference type="Pfam" id="PF21337"/>
    </source>
</evidence>
<dbReference type="Pfam" id="PF21337">
    <property type="entry name" value="Peptidase_M17_N_1"/>
    <property type="match status" value="1"/>
</dbReference>